<evidence type="ECO:0000313" key="1">
    <source>
        <dbReference type="EMBL" id="DAE00474.1"/>
    </source>
</evidence>
<organism evidence="1">
    <name type="scientific">Siphoviridae sp. ctg2r17</name>
    <dbReference type="NCBI Taxonomy" id="2825601"/>
    <lineage>
        <taxon>Viruses</taxon>
        <taxon>Duplodnaviria</taxon>
        <taxon>Heunggongvirae</taxon>
        <taxon>Uroviricota</taxon>
        <taxon>Caudoviricetes</taxon>
    </lineage>
</organism>
<proteinExistence type="predicted"/>
<accession>A0A8S5P0I2</accession>
<dbReference type="Gene3D" id="3.40.50.300">
    <property type="entry name" value="P-loop containing nucleotide triphosphate hydrolases"/>
    <property type="match status" value="1"/>
</dbReference>
<dbReference type="InterPro" id="IPR027417">
    <property type="entry name" value="P-loop_NTPase"/>
</dbReference>
<reference evidence="1" key="1">
    <citation type="journal article" date="2021" name="Proc. Natl. Acad. Sci. U.S.A.">
        <title>A Catalog of Tens of Thousands of Viruses from Human Metagenomes Reveals Hidden Associations with Chronic Diseases.</title>
        <authorList>
            <person name="Tisza M.J."/>
            <person name="Buck C.B."/>
        </authorList>
    </citation>
    <scope>NUCLEOTIDE SEQUENCE</scope>
    <source>
        <strain evidence="1">Ctg2r17</strain>
    </source>
</reference>
<name>A0A8S5P0I2_9CAUD</name>
<dbReference type="EMBL" id="BK015303">
    <property type="protein sequence ID" value="DAE00474.1"/>
    <property type="molecule type" value="Genomic_DNA"/>
</dbReference>
<dbReference type="Gene3D" id="3.30.420.240">
    <property type="match status" value="1"/>
</dbReference>
<protein>
    <submittedName>
        <fullName evidence="1">Terminase large subunit</fullName>
    </submittedName>
</protein>
<sequence length="465" mass="52763">MSLELKPKQQSVVDIINDCHEVDTIYLIGAVGTGKTDIAASIGIDICDTFEKTYWTVFRKNISTAKRSVIPSYLTMLDRKNFKEGEDYTYNGQDYEIKFPNGSKIGFVEADETKDRNGQKIKGINASASHIDEADELSLTMFTTARSRKGRRNTNGQPSIAIITLNPNDVDHIKEVYMRWKYGGNGKYEPLPPNIRVVEFDLSDSWQMQSDIDAMMTNPTWWVERYLKNNWEYQDESKTIFRSSIFAKAIVKSYKPGRKTTGYDVARDGVDRSVAADWENLTLIDGSITKDSSEQMETGKQAEWLIEHSDNFAIGYENIAVDGVGVGVGVIDGGKDRGAEFAVFKSGFAPDPFLTFGDEPKSREDAERSQELMAFNNLRSQVAYMLAMGLDSGKVKILESFPFLNEFIKEAQMHHHEYKDKVFVLESKESIKKRLGKSPDIFDSVLMGFWMQLRHEVVMEWCGIM</sequence>